<reference evidence="2" key="1">
    <citation type="journal article" date="2020" name="bioRxiv">
        <title>Comparative genomics of Chlamydomonas.</title>
        <authorList>
            <person name="Craig R.J."/>
            <person name="Hasan A.R."/>
            <person name="Ness R.W."/>
            <person name="Keightley P.D."/>
        </authorList>
    </citation>
    <scope>NUCLEOTIDE SEQUENCE</scope>
    <source>
        <strain evidence="2">CCAP 11/70</strain>
    </source>
</reference>
<evidence type="ECO:0000256" key="1">
    <source>
        <dbReference type="SAM" id="MobiDB-lite"/>
    </source>
</evidence>
<organism evidence="2 3">
    <name type="scientific">Edaphochlamys debaryana</name>
    <dbReference type="NCBI Taxonomy" id="47281"/>
    <lineage>
        <taxon>Eukaryota</taxon>
        <taxon>Viridiplantae</taxon>
        <taxon>Chlorophyta</taxon>
        <taxon>core chlorophytes</taxon>
        <taxon>Chlorophyceae</taxon>
        <taxon>CS clade</taxon>
        <taxon>Chlamydomonadales</taxon>
        <taxon>Chlamydomonadales incertae sedis</taxon>
        <taxon>Edaphochlamys</taxon>
    </lineage>
</organism>
<accession>A0A835Y9S4</accession>
<proteinExistence type="predicted"/>
<feature type="region of interest" description="Disordered" evidence="1">
    <location>
        <begin position="428"/>
        <end position="451"/>
    </location>
</feature>
<evidence type="ECO:0000313" key="3">
    <source>
        <dbReference type="Proteomes" id="UP000612055"/>
    </source>
</evidence>
<evidence type="ECO:0000313" key="2">
    <source>
        <dbReference type="EMBL" id="KAG2498678.1"/>
    </source>
</evidence>
<dbReference type="Proteomes" id="UP000612055">
    <property type="component" value="Unassembled WGS sequence"/>
</dbReference>
<comment type="caution">
    <text evidence="2">The sequence shown here is derived from an EMBL/GenBank/DDBJ whole genome shotgun (WGS) entry which is preliminary data.</text>
</comment>
<feature type="compositionally biased region" description="Pro residues" evidence="1">
    <location>
        <begin position="438"/>
        <end position="451"/>
    </location>
</feature>
<sequence length="451" mass="49722">MLNRLASPRLSTAGPTPIVQALSRRVAPRVPSNPPCHRAITTNARPVTFSGGIDPADNADSHIAEDLRKLSDKLKRSDIDSRESSKRVRVLIDTWSTVSHLAGIDGSYALKATLLVEFGRSLLERTLGLVHKLTASEVATVLYGIGKLRLRLAEEEPLGPHLAEKIETRLLHLLKGYQFRGSRTRYLVFAPALWLGLATSRYPWGPKLLNQLTAATLTAMDGWDVERVSNAAGYMALLRPMLSPEQKTELTRHVMRVLEGLGELQEETLFNLTGATFAARALSLPLGAETVAALAQAVPSMPMMIAGGILGMSNLTLILRDCVAMGYQPTAAEAESWYRLLLIAADYRLGDDDVEWADEADDPRYLSEICAYVDVEDFANMVMMLARCKEYRQVPPVVAERLVLEASYAPEDRCLAYALKRWRPFLPVASPPKQEPDTQPPHQPPVPPSKA</sequence>
<protein>
    <submittedName>
        <fullName evidence="2">Uncharacterized protein</fullName>
    </submittedName>
</protein>
<dbReference type="EMBL" id="JAEHOE010000009">
    <property type="protein sequence ID" value="KAG2498678.1"/>
    <property type="molecule type" value="Genomic_DNA"/>
</dbReference>
<gene>
    <name evidence="2" type="ORF">HYH03_003422</name>
</gene>
<keyword evidence="3" id="KW-1185">Reference proteome</keyword>
<name>A0A835Y9S4_9CHLO</name>
<dbReference type="AlphaFoldDB" id="A0A835Y9S4"/>